<reference evidence="1 2" key="1">
    <citation type="submission" date="2018-11" db="EMBL/GenBank/DDBJ databases">
        <authorList>
            <person name="Li F."/>
        </authorList>
    </citation>
    <scope>NUCLEOTIDE SEQUENCE [LARGE SCALE GENOMIC DNA]</scope>
    <source>
        <strain evidence="1 2">KIS18-7</strain>
    </source>
</reference>
<dbReference type="Proteomes" id="UP000277094">
    <property type="component" value="Unassembled WGS sequence"/>
</dbReference>
<comment type="caution">
    <text evidence="1">The sequence shown here is derived from an EMBL/GenBank/DDBJ whole genome shotgun (WGS) entry which is preliminary data.</text>
</comment>
<dbReference type="EMBL" id="RJSG01000001">
    <property type="protein sequence ID" value="RNL81046.1"/>
    <property type="molecule type" value="Genomic_DNA"/>
</dbReference>
<gene>
    <name evidence="1" type="ORF">EFL95_01300</name>
</gene>
<evidence type="ECO:0000313" key="2">
    <source>
        <dbReference type="Proteomes" id="UP000277094"/>
    </source>
</evidence>
<keyword evidence="2" id="KW-1185">Reference proteome</keyword>
<evidence type="ECO:0000313" key="1">
    <source>
        <dbReference type="EMBL" id="RNL81046.1"/>
    </source>
</evidence>
<dbReference type="InterPro" id="IPR007362">
    <property type="entry name" value="DUF429"/>
</dbReference>
<dbReference type="OrthoDB" id="9814308at2"/>
<name>A0A3N0DZV8_9ACTN</name>
<dbReference type="AlphaFoldDB" id="A0A3N0DZV8"/>
<protein>
    <submittedName>
        <fullName evidence="1">DUF429 domain-containing protein</fullName>
    </submittedName>
</protein>
<proteinExistence type="predicted"/>
<organism evidence="1 2">
    <name type="scientific">Nocardioides marmorisolisilvae</name>
    <dbReference type="NCBI Taxonomy" id="1542737"/>
    <lineage>
        <taxon>Bacteria</taxon>
        <taxon>Bacillati</taxon>
        <taxon>Actinomycetota</taxon>
        <taxon>Actinomycetes</taxon>
        <taxon>Propionibacteriales</taxon>
        <taxon>Nocardioidaceae</taxon>
        <taxon>Nocardioides</taxon>
    </lineage>
</organism>
<sequence>MSRSVEHHRRVSVDDWGRDLRDLITRGRDAYGAGEVLGVLQREVASLTLGLDGLPPVLQADRPVLGVDACVAGWVGVLLGHDARLTVHVASTISALVAQVREGADVAVVAIDIPIGLPDDGVLRQADLLARQALPGKESAVRGATTRVAYRNDEFDVLGPKVLEVDAWVRDDPGTRVIEVEPELCFARLAGDPVLAAKRTDEGVQARREALGRAGIVPPPWYSGSGFAEHDLLDACAALWTAVRHLNGQSESLPPEPEVFSDGLPAAIRV</sequence>
<accession>A0A3N0DZV8</accession>
<dbReference type="Pfam" id="PF04250">
    <property type="entry name" value="DUF429"/>
    <property type="match status" value="1"/>
</dbReference>